<accession>A0AA51RXC5</accession>
<name>A0AA51RXC5_9GAMM</name>
<dbReference type="KEGG" id="plei:Q9312_09835"/>
<organism evidence="1 2">
    <name type="scientific">Pleionea litopenaei</name>
    <dbReference type="NCBI Taxonomy" id="3070815"/>
    <lineage>
        <taxon>Bacteria</taxon>
        <taxon>Pseudomonadati</taxon>
        <taxon>Pseudomonadota</taxon>
        <taxon>Gammaproteobacteria</taxon>
        <taxon>Oceanospirillales</taxon>
        <taxon>Pleioneaceae</taxon>
        <taxon>Pleionea</taxon>
    </lineage>
</organism>
<dbReference type="Proteomes" id="UP001239782">
    <property type="component" value="Chromosome"/>
</dbReference>
<gene>
    <name evidence="1" type="ORF">Q9312_09835</name>
</gene>
<dbReference type="AlphaFoldDB" id="A0AA51RXC5"/>
<sequence>MNDIVDDLRSRNEDRFGSVSLPDLDLLVEIEEQILIPLPVEFKEYLLSLSDVVYGSLEPVTVSDPQLHTYLPEVAATAWDLGLPRYLIPVCEYRGGYFAVTQEGEVQYWLDGEIAEQEWESLWQWIEQVWLNGDRPD</sequence>
<protein>
    <submittedName>
        <fullName evidence="1">SMI1/KNR4 family protein</fullName>
    </submittedName>
</protein>
<dbReference type="Pfam" id="PF14567">
    <property type="entry name" value="SUKH_5"/>
    <property type="match status" value="1"/>
</dbReference>
<dbReference type="SUPFAM" id="SSF160631">
    <property type="entry name" value="SMI1/KNR4-like"/>
    <property type="match status" value="1"/>
</dbReference>
<reference evidence="1 2" key="1">
    <citation type="submission" date="2023-08" db="EMBL/GenBank/DDBJ databases">
        <title>Pleionea litopenaei sp. nov., isolated from stomach of juvenile Litopenaeus vannamei.</title>
        <authorList>
            <person name="Rho A.M."/>
            <person name="Hwang C.Y."/>
        </authorList>
    </citation>
    <scope>NUCLEOTIDE SEQUENCE [LARGE SCALE GENOMIC DNA]</scope>
    <source>
        <strain evidence="1 2">HL-JVS1</strain>
    </source>
</reference>
<dbReference type="Gene3D" id="3.40.1580.10">
    <property type="entry name" value="SMI1/KNR4-like"/>
    <property type="match status" value="1"/>
</dbReference>
<dbReference type="InterPro" id="IPR037883">
    <property type="entry name" value="Knr4/Smi1-like_sf"/>
</dbReference>
<proteinExistence type="predicted"/>
<keyword evidence="2" id="KW-1185">Reference proteome</keyword>
<dbReference type="RefSeq" id="WP_309204454.1">
    <property type="nucleotide sequence ID" value="NZ_CP133548.1"/>
</dbReference>
<evidence type="ECO:0000313" key="1">
    <source>
        <dbReference type="EMBL" id="WMS89189.1"/>
    </source>
</evidence>
<evidence type="ECO:0000313" key="2">
    <source>
        <dbReference type="Proteomes" id="UP001239782"/>
    </source>
</evidence>
<dbReference type="EMBL" id="CP133548">
    <property type="protein sequence ID" value="WMS89189.1"/>
    <property type="molecule type" value="Genomic_DNA"/>
</dbReference>